<protein>
    <recommendedName>
        <fullName evidence="3">Peptidase M43 pregnancy-associated plasma-A domain-containing protein</fullName>
    </recommendedName>
</protein>
<dbReference type="RefSeq" id="WP_088401283.1">
    <property type="nucleotide sequence ID" value="NZ_JAZGZP010000042.1"/>
</dbReference>
<keyword evidence="2" id="KW-1185">Reference proteome</keyword>
<reference evidence="1 2" key="1">
    <citation type="submission" date="2024-02" db="EMBL/GenBank/DDBJ databases">
        <title>Comparative Genomic Analysis of Flavobacterium Species Causing Columnaris Disease of Freshwater Fish in Thailand: Insights into Virulence and Resistance Mechanisms.</title>
        <authorList>
            <person name="Nguyen D."/>
            <person name="Chokmangmeepisarn P."/>
            <person name="Khianchaikhan K."/>
            <person name="Morishita M."/>
            <person name="Bunnoy A."/>
            <person name="Rodkhum C."/>
        </authorList>
    </citation>
    <scope>NUCLEOTIDE SEQUENCE [LARGE SCALE GENOMIC DNA]</scope>
    <source>
        <strain evidence="1 2">CNRT2201</strain>
    </source>
</reference>
<evidence type="ECO:0008006" key="3">
    <source>
        <dbReference type="Google" id="ProtNLM"/>
    </source>
</evidence>
<gene>
    <name evidence="1" type="ORF">V3I07_14995</name>
</gene>
<evidence type="ECO:0000313" key="2">
    <source>
        <dbReference type="Proteomes" id="UP001621706"/>
    </source>
</evidence>
<dbReference type="EMBL" id="JAZGZP010000042">
    <property type="protein sequence ID" value="MFK7002184.1"/>
    <property type="molecule type" value="Genomic_DNA"/>
</dbReference>
<proteinExistence type="predicted"/>
<dbReference type="GeneID" id="96800445"/>
<comment type="caution">
    <text evidence="1">The sequence shown here is derived from an EMBL/GenBank/DDBJ whole genome shotgun (WGS) entry which is preliminary data.</text>
</comment>
<accession>A0ABW8PCA1</accession>
<sequence>MPAGMPKPPFEAELRTLVEVGGTDAPDQIRVVFNKNYFEINGKDGSDTNPVLISDKDIGVKREATADSIKVKCIEGFTTQQEIKVYVYPKGTLAKPVAEQLFARKLAGKIIVLPNKNTTGQNAVKNIKEQKFVFVKVTTDIFGAGMSIGNFTPDDKNNLQKCLYQSLIYGDFEDAANNLDLSSNLDFKVGGKYVDALGKLNMEEPTFHSNLRNLFLNIRDASGGLINSRYNNYFTFFILKADSISGAPGQVEKIGVKNAVFLDGTNGRWPTTCAHEGLHGMGLLHTHRNGAITKPNQKFTFVHAGTNSSLGTDNIMSYNATIRKIIWYWQWKIIRSNV</sequence>
<dbReference type="Proteomes" id="UP001621706">
    <property type="component" value="Unassembled WGS sequence"/>
</dbReference>
<organism evidence="1 2">
    <name type="scientific">Flavobacterium oreochromis</name>
    <dbReference type="NCBI Taxonomy" id="2906078"/>
    <lineage>
        <taxon>Bacteria</taxon>
        <taxon>Pseudomonadati</taxon>
        <taxon>Bacteroidota</taxon>
        <taxon>Flavobacteriia</taxon>
        <taxon>Flavobacteriales</taxon>
        <taxon>Flavobacteriaceae</taxon>
        <taxon>Flavobacterium</taxon>
    </lineage>
</organism>
<name>A0ABW8PCA1_9FLAO</name>
<evidence type="ECO:0000313" key="1">
    <source>
        <dbReference type="EMBL" id="MFK7002184.1"/>
    </source>
</evidence>